<name>A0A3R7KYF2_9TRYP</name>
<proteinExistence type="predicted"/>
<sequence>MTFSDEDVEMWAAEFSGLAYALAMVRALPTFANVLNEPVHIPSYAAPVVLSLSALLVRSYEKLRGSTPLTPLSAAWLLIAMQYGSVELNSRPRSRMSWLRCFLPFSRRAAKVPLKEDATASIESVSIGLGVKGPCVALEPIPAGARVWLHMGSSFDAAVSVEGDLKSEWESYCCIEEDTWLTCLQEGV</sequence>
<evidence type="ECO:0000313" key="2">
    <source>
        <dbReference type="Proteomes" id="UP000284403"/>
    </source>
</evidence>
<organism evidence="1 2">
    <name type="scientific">Trypanosoma conorhini</name>
    <dbReference type="NCBI Taxonomy" id="83891"/>
    <lineage>
        <taxon>Eukaryota</taxon>
        <taxon>Discoba</taxon>
        <taxon>Euglenozoa</taxon>
        <taxon>Kinetoplastea</taxon>
        <taxon>Metakinetoplastina</taxon>
        <taxon>Trypanosomatida</taxon>
        <taxon>Trypanosomatidae</taxon>
        <taxon>Trypanosoma</taxon>
    </lineage>
</organism>
<dbReference type="AlphaFoldDB" id="A0A3R7KYF2"/>
<comment type="caution">
    <text evidence="1">The sequence shown here is derived from an EMBL/GenBank/DDBJ whole genome shotgun (WGS) entry which is preliminary data.</text>
</comment>
<reference evidence="1 2" key="1">
    <citation type="journal article" date="2018" name="BMC Genomics">
        <title>Genomic comparison of Trypanosoma conorhini and Trypanosoma rangeli to Trypanosoma cruzi strains of high and low virulence.</title>
        <authorList>
            <person name="Bradwell K.R."/>
            <person name="Koparde V.N."/>
            <person name="Matveyev A.V."/>
            <person name="Serrano M.G."/>
            <person name="Alves J.M."/>
            <person name="Parikh H."/>
            <person name="Huang B."/>
            <person name="Lee V."/>
            <person name="Espinosa-Alvarez O."/>
            <person name="Ortiz P.A."/>
            <person name="Costa-Martins A.G."/>
            <person name="Teixeira M.M."/>
            <person name="Buck G.A."/>
        </authorList>
    </citation>
    <scope>NUCLEOTIDE SEQUENCE [LARGE SCALE GENOMIC DNA]</scope>
    <source>
        <strain evidence="1 2">025E</strain>
    </source>
</reference>
<gene>
    <name evidence="1" type="ORF">Tco025E_05342</name>
</gene>
<dbReference type="Proteomes" id="UP000284403">
    <property type="component" value="Unassembled WGS sequence"/>
</dbReference>
<accession>A0A3R7KYF2</accession>
<protein>
    <submittedName>
        <fullName evidence="1">Uncharacterized protein</fullName>
    </submittedName>
</protein>
<evidence type="ECO:0000313" key="1">
    <source>
        <dbReference type="EMBL" id="RNF15907.1"/>
    </source>
</evidence>
<dbReference type="OrthoDB" id="241072at2759"/>
<dbReference type="GeneID" id="40318953"/>
<dbReference type="EMBL" id="MKKU01000310">
    <property type="protein sequence ID" value="RNF15907.1"/>
    <property type="molecule type" value="Genomic_DNA"/>
</dbReference>
<dbReference type="RefSeq" id="XP_029227633.1">
    <property type="nucleotide sequence ID" value="XM_029372243.1"/>
</dbReference>
<keyword evidence="2" id="KW-1185">Reference proteome</keyword>